<reference evidence="1 2" key="1">
    <citation type="journal article" date="2015" name="Genome Announc.">
        <title>Complete Genome Sequence of the Type Strain Corynebacterium mustelae DSM 45274, Isolated from Various Tissues of a Male Ferret with Lethal Sepsis.</title>
        <authorList>
            <person name="Ruckert C."/>
            <person name="Eimer J."/>
            <person name="Winkler A."/>
            <person name="Tauch A."/>
        </authorList>
    </citation>
    <scope>NUCLEOTIDE SEQUENCE [LARGE SCALE GENOMIC DNA]</scope>
    <source>
        <strain evidence="1 2">DSM 45274</strain>
    </source>
</reference>
<sequence length="167" mass="17812">MVGAAGLCVAVLSGCGVESPLSNTSWQVADVYTSPEYPSTVPDSIAGLVSINFGNTTISGFTGCVPLQGIVSFYQDASEKSSSPGDPATEVKADILRVDSIEFDEVNEENCTGHAQFIHDAMVEFFKASEYSLTRPSDHEVILTVRSSDPQARFLEQPAVRLVSSQS</sequence>
<dbReference type="Proteomes" id="UP000035199">
    <property type="component" value="Chromosome"/>
</dbReference>
<protein>
    <recommendedName>
        <fullName evidence="3">DUF306 domain-containing protein</fullName>
    </recommendedName>
</protein>
<name>A0A0G3H2E1_9CORY</name>
<dbReference type="AlphaFoldDB" id="A0A0G3H2E1"/>
<evidence type="ECO:0000313" key="2">
    <source>
        <dbReference type="Proteomes" id="UP000035199"/>
    </source>
</evidence>
<gene>
    <name evidence="1" type="ORF">CMUST_13130</name>
</gene>
<keyword evidence="2" id="KW-1185">Reference proteome</keyword>
<proteinExistence type="predicted"/>
<organism evidence="1 2">
    <name type="scientific">Corynebacterium mustelae</name>
    <dbReference type="NCBI Taxonomy" id="571915"/>
    <lineage>
        <taxon>Bacteria</taxon>
        <taxon>Bacillati</taxon>
        <taxon>Actinomycetota</taxon>
        <taxon>Actinomycetes</taxon>
        <taxon>Mycobacteriales</taxon>
        <taxon>Corynebacteriaceae</taxon>
        <taxon>Corynebacterium</taxon>
    </lineage>
</organism>
<dbReference type="KEGG" id="cmv:CMUST_13130"/>
<evidence type="ECO:0000313" key="1">
    <source>
        <dbReference type="EMBL" id="AKK06920.1"/>
    </source>
</evidence>
<accession>A0A0G3H2E1</accession>
<dbReference type="PATRIC" id="fig|571915.4.peg.2813"/>
<dbReference type="EMBL" id="CP011542">
    <property type="protein sequence ID" value="AKK06920.1"/>
    <property type="molecule type" value="Genomic_DNA"/>
</dbReference>
<reference evidence="2" key="2">
    <citation type="submission" date="2015-05" db="EMBL/GenBank/DDBJ databases">
        <title>Complete genome sequence of Corynebacterium mustelae DSM 45274, isolated from various tissues of a male ferret with lethal sepsis.</title>
        <authorList>
            <person name="Ruckert C."/>
            <person name="Albersmeier A."/>
            <person name="Winkler A."/>
            <person name="Tauch A."/>
        </authorList>
    </citation>
    <scope>NUCLEOTIDE SEQUENCE [LARGE SCALE GENOMIC DNA]</scope>
    <source>
        <strain evidence="2">DSM 45274</strain>
    </source>
</reference>
<dbReference type="STRING" id="571915.CMUST_13130"/>
<evidence type="ECO:0008006" key="3">
    <source>
        <dbReference type="Google" id="ProtNLM"/>
    </source>
</evidence>